<comment type="caution">
    <text evidence="7">The sequence shown here is derived from an EMBL/GenBank/DDBJ whole genome shotgun (WGS) entry which is preliminary data.</text>
</comment>
<evidence type="ECO:0000313" key="7">
    <source>
        <dbReference type="EMBL" id="RDE19012.1"/>
    </source>
</evidence>
<keyword evidence="8" id="KW-1185">Reference proteome</keyword>
<evidence type="ECO:0000256" key="1">
    <source>
        <dbReference type="ARBA" id="ARBA00001947"/>
    </source>
</evidence>
<dbReference type="PANTHER" id="PTHR30096">
    <property type="entry name" value="4,5-DOPA DIOXYGENASE EXTRADIOL-LIKE PROTEIN"/>
    <property type="match status" value="1"/>
</dbReference>
<dbReference type="PANTHER" id="PTHR30096:SF0">
    <property type="entry name" value="4,5-DOPA DIOXYGENASE EXTRADIOL-LIKE PROTEIN"/>
    <property type="match status" value="1"/>
</dbReference>
<dbReference type="Proteomes" id="UP000253769">
    <property type="component" value="Unassembled WGS sequence"/>
</dbReference>
<dbReference type="RefSeq" id="WP_114696632.1">
    <property type="nucleotide sequence ID" value="NZ_QQOH01000004.1"/>
</dbReference>
<name>A0A369WB23_9GAMM</name>
<evidence type="ECO:0000256" key="3">
    <source>
        <dbReference type="ARBA" id="ARBA00022723"/>
    </source>
</evidence>
<organism evidence="7 8">
    <name type="scientific">Motiliproteus coralliicola</name>
    <dbReference type="NCBI Taxonomy" id="2283196"/>
    <lineage>
        <taxon>Bacteria</taxon>
        <taxon>Pseudomonadati</taxon>
        <taxon>Pseudomonadota</taxon>
        <taxon>Gammaproteobacteria</taxon>
        <taxon>Oceanospirillales</taxon>
        <taxon>Oceanospirillaceae</taxon>
        <taxon>Motiliproteus</taxon>
    </lineage>
</organism>
<sequence length="264" mass="29089">MTPLAPVMFISHGSPTFALEPGTAGRLLRQRSGLFDQLEALLVISPHWMTRGSYLGAAEHPETIHDFGGFPSSLYQLNYPAPGAPVLAAEIQTQLAQQGVEVRLDPRRGLDHGVWVPLMHLRPDADLPVLPLSLNVDHSPAQLLQLGQALAALRQQGVAIIASGGLTHNLRDIRFNAAVAADYAERFQGWVGEQVRERELIALQNPARHSPDFERAHPTPEHYLPLLIALGATTQQDHLETLDSAIEHRAISMTSYLWQRSEDN</sequence>
<dbReference type="PIRSF" id="PIRSF006157">
    <property type="entry name" value="Doxgns_DODA"/>
    <property type="match status" value="1"/>
</dbReference>
<dbReference type="InterPro" id="IPR014436">
    <property type="entry name" value="Extradiol_dOase_DODA"/>
</dbReference>
<proteinExistence type="inferred from homology"/>
<protein>
    <submittedName>
        <fullName evidence="7">Dioxygenase</fullName>
    </submittedName>
</protein>
<evidence type="ECO:0000259" key="6">
    <source>
        <dbReference type="Pfam" id="PF02900"/>
    </source>
</evidence>
<dbReference type="SUPFAM" id="SSF53213">
    <property type="entry name" value="LigB-like"/>
    <property type="match status" value="1"/>
</dbReference>
<gene>
    <name evidence="7" type="ORF">DV711_15535</name>
</gene>
<evidence type="ECO:0000313" key="8">
    <source>
        <dbReference type="Proteomes" id="UP000253769"/>
    </source>
</evidence>
<reference evidence="7 8" key="1">
    <citation type="submission" date="2018-07" db="EMBL/GenBank/DDBJ databases">
        <title>Motiliproteus coralliicola sp. nov., a bacterium isolated from Coral.</title>
        <authorList>
            <person name="Wang G."/>
        </authorList>
    </citation>
    <scope>NUCLEOTIDE SEQUENCE [LARGE SCALE GENOMIC DNA]</scope>
    <source>
        <strain evidence="7 8">C34</strain>
    </source>
</reference>
<keyword evidence="5" id="KW-0560">Oxidoreductase</keyword>
<dbReference type="GO" id="GO:0008270">
    <property type="term" value="F:zinc ion binding"/>
    <property type="evidence" value="ECO:0007669"/>
    <property type="project" value="InterPro"/>
</dbReference>
<dbReference type="AlphaFoldDB" id="A0A369WB23"/>
<dbReference type="Pfam" id="PF02900">
    <property type="entry name" value="LigB"/>
    <property type="match status" value="1"/>
</dbReference>
<feature type="domain" description="Extradiol ring-cleavage dioxygenase class III enzyme subunit B" evidence="6">
    <location>
        <begin position="38"/>
        <end position="256"/>
    </location>
</feature>
<dbReference type="EMBL" id="QQOH01000004">
    <property type="protein sequence ID" value="RDE19012.1"/>
    <property type="molecule type" value="Genomic_DNA"/>
</dbReference>
<evidence type="ECO:0000256" key="4">
    <source>
        <dbReference type="ARBA" id="ARBA00022833"/>
    </source>
</evidence>
<keyword evidence="3" id="KW-0479">Metal-binding</keyword>
<evidence type="ECO:0000256" key="5">
    <source>
        <dbReference type="ARBA" id="ARBA00023002"/>
    </source>
</evidence>
<dbReference type="InterPro" id="IPR004183">
    <property type="entry name" value="Xdiol_dOase_suB"/>
</dbReference>
<dbReference type="GO" id="GO:0008198">
    <property type="term" value="F:ferrous iron binding"/>
    <property type="evidence" value="ECO:0007669"/>
    <property type="project" value="InterPro"/>
</dbReference>
<dbReference type="GO" id="GO:0016702">
    <property type="term" value="F:oxidoreductase activity, acting on single donors with incorporation of molecular oxygen, incorporation of two atoms of oxygen"/>
    <property type="evidence" value="ECO:0007669"/>
    <property type="project" value="UniProtKB-ARBA"/>
</dbReference>
<dbReference type="Gene3D" id="3.40.830.10">
    <property type="entry name" value="LigB-like"/>
    <property type="match status" value="1"/>
</dbReference>
<keyword evidence="4" id="KW-0862">Zinc</keyword>
<comment type="similarity">
    <text evidence="2">Belongs to the DODA-type extradiol aromatic ring-opening dioxygenase family.</text>
</comment>
<dbReference type="OrthoDB" id="9790889at2"/>
<comment type="cofactor">
    <cofactor evidence="1">
        <name>Zn(2+)</name>
        <dbReference type="ChEBI" id="CHEBI:29105"/>
    </cofactor>
</comment>
<keyword evidence="7" id="KW-0223">Dioxygenase</keyword>
<evidence type="ECO:0000256" key="2">
    <source>
        <dbReference type="ARBA" id="ARBA00007581"/>
    </source>
</evidence>
<dbReference type="CDD" id="cd07363">
    <property type="entry name" value="45_DOPA_Dioxygenase"/>
    <property type="match status" value="1"/>
</dbReference>
<accession>A0A369WB23</accession>